<comment type="caution">
    <text evidence="1">The sequence shown here is derived from an EMBL/GenBank/DDBJ whole genome shotgun (WGS) entry which is preliminary data.</text>
</comment>
<organism evidence="1 2">
    <name type="scientific">Sandarakinorhabdus fusca</name>
    <dbReference type="NCBI Taxonomy" id="1439888"/>
    <lineage>
        <taxon>Bacteria</taxon>
        <taxon>Pseudomonadati</taxon>
        <taxon>Pseudomonadota</taxon>
        <taxon>Alphaproteobacteria</taxon>
        <taxon>Sphingomonadales</taxon>
        <taxon>Sphingosinicellaceae</taxon>
        <taxon>Sandarakinorhabdus</taxon>
    </lineage>
</organism>
<proteinExistence type="predicted"/>
<accession>A0A7C9GRJ4</accession>
<name>A0A7C9GRJ4_9SPHN</name>
<evidence type="ECO:0000313" key="1">
    <source>
        <dbReference type="EMBL" id="MQT18613.1"/>
    </source>
</evidence>
<dbReference type="AlphaFoldDB" id="A0A7C9GRJ4"/>
<reference evidence="1 2" key="1">
    <citation type="submission" date="2019-09" db="EMBL/GenBank/DDBJ databases">
        <title>Polymorphobacter sp. isolated from a lake in China.</title>
        <authorList>
            <person name="Liu Z."/>
        </authorList>
    </citation>
    <scope>NUCLEOTIDE SEQUENCE [LARGE SCALE GENOMIC DNA]</scope>
    <source>
        <strain evidence="1 2">D40P</strain>
    </source>
</reference>
<evidence type="ECO:0000313" key="2">
    <source>
        <dbReference type="Proteomes" id="UP000481327"/>
    </source>
</evidence>
<dbReference type="Proteomes" id="UP000481327">
    <property type="component" value="Unassembled WGS sequence"/>
</dbReference>
<dbReference type="RefSeq" id="WP_152579084.1">
    <property type="nucleotide sequence ID" value="NZ_JAATJI010000001.1"/>
</dbReference>
<protein>
    <submittedName>
        <fullName evidence="1">Uncharacterized protein</fullName>
    </submittedName>
</protein>
<keyword evidence="2" id="KW-1185">Reference proteome</keyword>
<gene>
    <name evidence="1" type="ORF">F3168_15275</name>
</gene>
<sequence length="98" mass="10586">MTYVTVTAQNGENFIALPEPVYIVKVSTQGSPDKYVVTTSVWVYESSTPGSDLNNGWQTVKALYDAKAMNSDNILNAVALDSFDVGDGSPVQTQPRNP</sequence>
<dbReference type="EMBL" id="WIOL01000008">
    <property type="protein sequence ID" value="MQT18613.1"/>
    <property type="molecule type" value="Genomic_DNA"/>
</dbReference>